<gene>
    <name evidence="1" type="ORF">S03H2_37969</name>
</gene>
<name>X1H686_9ZZZZ</name>
<reference evidence="1" key="1">
    <citation type="journal article" date="2014" name="Front. Microbiol.">
        <title>High frequency of phylogenetically diverse reductive dehalogenase-homologous genes in deep subseafloor sedimentary metagenomes.</title>
        <authorList>
            <person name="Kawai M."/>
            <person name="Futagami T."/>
            <person name="Toyoda A."/>
            <person name="Takaki Y."/>
            <person name="Nishi S."/>
            <person name="Hori S."/>
            <person name="Arai W."/>
            <person name="Tsubouchi T."/>
            <person name="Morono Y."/>
            <person name="Uchiyama I."/>
            <person name="Ito T."/>
            <person name="Fujiyama A."/>
            <person name="Inagaki F."/>
            <person name="Takami H."/>
        </authorList>
    </citation>
    <scope>NUCLEOTIDE SEQUENCE</scope>
    <source>
        <strain evidence="1">Expedition CK06-06</strain>
    </source>
</reference>
<sequence>MFVGEYMAKRKQMGKCYSREDYIHCEVEGAVINIREGLHDMAGRKVTSVEIIPDDHYAGERIWKTIPKVRNIRLVQLKKRG</sequence>
<dbReference type="AlphaFoldDB" id="X1H686"/>
<proteinExistence type="predicted"/>
<dbReference type="EMBL" id="BARU01023390">
    <property type="protein sequence ID" value="GAH52570.1"/>
    <property type="molecule type" value="Genomic_DNA"/>
</dbReference>
<evidence type="ECO:0000313" key="1">
    <source>
        <dbReference type="EMBL" id="GAH52570.1"/>
    </source>
</evidence>
<accession>X1H686</accession>
<protein>
    <submittedName>
        <fullName evidence="1">Uncharacterized protein</fullName>
    </submittedName>
</protein>
<organism evidence="1">
    <name type="scientific">marine sediment metagenome</name>
    <dbReference type="NCBI Taxonomy" id="412755"/>
    <lineage>
        <taxon>unclassified sequences</taxon>
        <taxon>metagenomes</taxon>
        <taxon>ecological metagenomes</taxon>
    </lineage>
</organism>
<comment type="caution">
    <text evidence="1">The sequence shown here is derived from an EMBL/GenBank/DDBJ whole genome shotgun (WGS) entry which is preliminary data.</text>
</comment>